<keyword evidence="1" id="KW-0732">Signal</keyword>
<dbReference type="CDD" id="cd07389">
    <property type="entry name" value="MPP_PhoD"/>
    <property type="match status" value="1"/>
</dbReference>
<dbReference type="SUPFAM" id="SSF56300">
    <property type="entry name" value="Metallo-dependent phosphatases"/>
    <property type="match status" value="1"/>
</dbReference>
<accession>A0A6J4L290</accession>
<protein>
    <submittedName>
        <fullName evidence="4">Phosphodiesterase/alkaline phosphatase D</fullName>
    </submittedName>
</protein>
<dbReference type="InterPro" id="IPR029052">
    <property type="entry name" value="Metallo-depent_PP-like"/>
</dbReference>
<gene>
    <name evidence="4" type="ORF">AVDCRST_MAG56-6905</name>
</gene>
<proteinExistence type="predicted"/>
<name>A0A6J4L290_9SPHI</name>
<dbReference type="PANTHER" id="PTHR33987">
    <property type="entry name" value="CALCINEURIN-LIKE METALLO-PHOSPHOESTERASE SUPERFAMILY PROTEIN"/>
    <property type="match status" value="1"/>
</dbReference>
<feature type="signal peptide" evidence="1">
    <location>
        <begin position="1"/>
        <end position="19"/>
    </location>
</feature>
<sequence>MKRTLAAAVLLVLPLLAFAQEKLLKAGPMVGYSEMREVALWVQTTGPAKVRFAYWDREKPAQKYQTAELNTSAEGGFTATAVADQVQPGKKYAYELYLNNKKVDRPYPLAFQSQPLWQWRTDPPPFKFATGSCFYVNETEYDRPGKPYGGGYEIAATILGQQPDFMLWLGDNTYLREPDWNTWTGIVHRYGHTRGLPELQPLLGSVHHYATWDDHDYGPDNSDRSFWNKQQTLKAFKLFWANPNYVLGDKAGVTGSFGWHDVQFFLLDDRWYKTPNHNTTALAGEAANPAGPRPLLGDAQLQWLVDALTYSRAPFKFVVIGSQVLNPVEQEDSYAFYPQERDKLLAAIAAAKIPGVIFLDGDRHFTSLTRLERPGTYPLYDVTISPLTAGTYSPKENNTLLVPGTLVTDRNFALMEVSGPRTDRMLTIRVLDAAGKERWTRQIKASELK</sequence>
<evidence type="ECO:0000259" key="3">
    <source>
        <dbReference type="Pfam" id="PF25077"/>
    </source>
</evidence>
<organism evidence="4">
    <name type="scientific">uncultured Cytophagales bacterium</name>
    <dbReference type="NCBI Taxonomy" id="158755"/>
    <lineage>
        <taxon>Bacteria</taxon>
        <taxon>Pseudomonadati</taxon>
        <taxon>Bacteroidota</taxon>
        <taxon>Sphingobacteriia</taxon>
        <taxon>Sphingobacteriales</taxon>
        <taxon>environmental samples</taxon>
    </lineage>
</organism>
<dbReference type="EMBL" id="CADCTQ010000573">
    <property type="protein sequence ID" value="CAA9320999.1"/>
    <property type="molecule type" value="Genomic_DNA"/>
</dbReference>
<dbReference type="AlphaFoldDB" id="A0A6J4L290"/>
<reference evidence="4" key="1">
    <citation type="submission" date="2020-02" db="EMBL/GenBank/DDBJ databases">
        <authorList>
            <person name="Meier V. D."/>
        </authorList>
    </citation>
    <scope>NUCLEOTIDE SEQUENCE</scope>
    <source>
        <strain evidence="4">AVDCRST_MAG56</strain>
    </source>
</reference>
<dbReference type="Pfam" id="PF25077">
    <property type="entry name" value="DUF7800"/>
    <property type="match status" value="1"/>
</dbReference>
<dbReference type="Pfam" id="PF09423">
    <property type="entry name" value="PhoD"/>
    <property type="match status" value="1"/>
</dbReference>
<dbReference type="Gene3D" id="3.60.21.70">
    <property type="entry name" value="PhoD-like phosphatase"/>
    <property type="match status" value="1"/>
</dbReference>
<feature type="domain" description="DUF7800" evidence="3">
    <location>
        <begin position="23"/>
        <end position="107"/>
    </location>
</feature>
<evidence type="ECO:0000259" key="2">
    <source>
        <dbReference type="Pfam" id="PF09423"/>
    </source>
</evidence>
<dbReference type="PANTHER" id="PTHR33987:SF1">
    <property type="entry name" value="CALCINEURIN-LIKE METALLO-PHOSPHOESTERASE SUPERFAMILY PROTEIN"/>
    <property type="match status" value="1"/>
</dbReference>
<evidence type="ECO:0000313" key="4">
    <source>
        <dbReference type="EMBL" id="CAA9320999.1"/>
    </source>
</evidence>
<feature type="chain" id="PRO_5026799583" evidence="1">
    <location>
        <begin position="20"/>
        <end position="449"/>
    </location>
</feature>
<dbReference type="InterPro" id="IPR056702">
    <property type="entry name" value="DUF7800"/>
</dbReference>
<feature type="domain" description="PhoD-like phosphatase metallophosphatase" evidence="2">
    <location>
        <begin position="150"/>
        <end position="397"/>
    </location>
</feature>
<evidence type="ECO:0000256" key="1">
    <source>
        <dbReference type="SAM" id="SignalP"/>
    </source>
</evidence>
<dbReference type="InterPro" id="IPR038607">
    <property type="entry name" value="PhoD-like_sf"/>
</dbReference>
<dbReference type="InterPro" id="IPR018946">
    <property type="entry name" value="PhoD-like_MPP"/>
</dbReference>